<dbReference type="AlphaFoldDB" id="X1PYW7"/>
<accession>X1PYW7</accession>
<name>X1PYW7_9ZZZZ</name>
<sequence length="37" mass="4321">TELEPWLREQTNIAVYGIYAYLKGDQELDIVIPLEQV</sequence>
<feature type="non-terminal residue" evidence="1">
    <location>
        <position position="1"/>
    </location>
</feature>
<gene>
    <name evidence="1" type="ORF">S06H3_62343</name>
</gene>
<proteinExistence type="predicted"/>
<dbReference type="EMBL" id="BARV01041077">
    <property type="protein sequence ID" value="GAI47731.1"/>
    <property type="molecule type" value="Genomic_DNA"/>
</dbReference>
<comment type="caution">
    <text evidence="1">The sequence shown here is derived from an EMBL/GenBank/DDBJ whole genome shotgun (WGS) entry which is preliminary data.</text>
</comment>
<protein>
    <submittedName>
        <fullName evidence="1">Uncharacterized protein</fullName>
    </submittedName>
</protein>
<reference evidence="1" key="1">
    <citation type="journal article" date="2014" name="Front. Microbiol.">
        <title>High frequency of phylogenetically diverse reductive dehalogenase-homologous genes in deep subseafloor sedimentary metagenomes.</title>
        <authorList>
            <person name="Kawai M."/>
            <person name="Futagami T."/>
            <person name="Toyoda A."/>
            <person name="Takaki Y."/>
            <person name="Nishi S."/>
            <person name="Hori S."/>
            <person name="Arai W."/>
            <person name="Tsubouchi T."/>
            <person name="Morono Y."/>
            <person name="Uchiyama I."/>
            <person name="Ito T."/>
            <person name="Fujiyama A."/>
            <person name="Inagaki F."/>
            <person name="Takami H."/>
        </authorList>
    </citation>
    <scope>NUCLEOTIDE SEQUENCE</scope>
    <source>
        <strain evidence="1">Expedition CK06-06</strain>
    </source>
</reference>
<evidence type="ECO:0000313" key="1">
    <source>
        <dbReference type="EMBL" id="GAI47731.1"/>
    </source>
</evidence>
<organism evidence="1">
    <name type="scientific">marine sediment metagenome</name>
    <dbReference type="NCBI Taxonomy" id="412755"/>
    <lineage>
        <taxon>unclassified sequences</taxon>
        <taxon>metagenomes</taxon>
        <taxon>ecological metagenomes</taxon>
    </lineage>
</organism>